<sequence>MNSIGNYHTTNHSQINPQSSFQIRFLFYKLENLCKKIPLHSPDAKQNICSRIVVDLTNHFSSSLNIHCLAVDNQPITLGYTEQSNHKILTIVNKKSKVSYKLDAAKDHQVRFLLAEMSKKMMNKKHWKLSVYFKLQKYQKRVPVFLDQFSKGNFESVTSLDLSYTDLLRPEVELLMEKLPHLHRLILKGANQINWSTLTLPKTIRRLDLSETNICAKELEELIEKHPHITELILRETNQIDWDKLKLTKIIKKLDVSKTNISMGKIGEFFQSTEKGEIIADDCNNFPPIVSVITRYTFKLRENPCSPDLSFMKKNSKYNTPDFLSKFFKHVLSFPHNHKDTVFRLNGFNLSPEIKAELKKAKQSQKIKDFIID</sequence>
<evidence type="ECO:0000313" key="2">
    <source>
        <dbReference type="Proteomes" id="UP000031307"/>
    </source>
</evidence>
<dbReference type="InterPro" id="IPR032675">
    <property type="entry name" value="LRR_dom_sf"/>
</dbReference>
<protein>
    <submittedName>
        <fullName evidence="1">Uncharacterized protein</fullName>
    </submittedName>
</protein>
<dbReference type="Proteomes" id="UP000031307">
    <property type="component" value="Unassembled WGS sequence"/>
</dbReference>
<dbReference type="EMBL" id="JSAM01000057">
    <property type="protein sequence ID" value="KIA77869.1"/>
    <property type="molecule type" value="Genomic_DNA"/>
</dbReference>
<name>A0A0C1ENG3_9BACT</name>
<evidence type="ECO:0000313" key="1">
    <source>
        <dbReference type="EMBL" id="KIA77869.1"/>
    </source>
</evidence>
<dbReference type="AlphaFoldDB" id="A0A0C1ENG3"/>
<gene>
    <name evidence="1" type="ORF">DB43_FM00210</name>
</gene>
<dbReference type="PATRIC" id="fig|83552.4.peg.959"/>
<dbReference type="SUPFAM" id="SSF52058">
    <property type="entry name" value="L domain-like"/>
    <property type="match status" value="1"/>
</dbReference>
<dbReference type="Gene3D" id="3.80.10.10">
    <property type="entry name" value="Ribonuclease Inhibitor"/>
    <property type="match status" value="1"/>
</dbReference>
<organism evidence="1 2">
    <name type="scientific">Parachlamydia acanthamoebae</name>
    <dbReference type="NCBI Taxonomy" id="83552"/>
    <lineage>
        <taxon>Bacteria</taxon>
        <taxon>Pseudomonadati</taxon>
        <taxon>Chlamydiota</taxon>
        <taxon>Chlamydiia</taxon>
        <taxon>Parachlamydiales</taxon>
        <taxon>Parachlamydiaceae</taxon>
        <taxon>Parachlamydia</taxon>
    </lineage>
</organism>
<comment type="caution">
    <text evidence="1">The sequence shown here is derived from an EMBL/GenBank/DDBJ whole genome shotgun (WGS) entry which is preliminary data.</text>
</comment>
<accession>A0A0C1ENG3</accession>
<reference evidence="1 2" key="1">
    <citation type="journal article" date="2014" name="Mol. Biol. Evol.">
        <title>Massive expansion of Ubiquitination-related gene families within the Chlamydiae.</title>
        <authorList>
            <person name="Domman D."/>
            <person name="Collingro A."/>
            <person name="Lagkouvardos I."/>
            <person name="Gehre L."/>
            <person name="Weinmaier T."/>
            <person name="Rattei T."/>
            <person name="Subtil A."/>
            <person name="Horn M."/>
        </authorList>
    </citation>
    <scope>NUCLEOTIDE SEQUENCE [LARGE SCALE GENOMIC DNA]</scope>
    <source>
        <strain evidence="1 2">OEW1</strain>
    </source>
</reference>
<proteinExistence type="predicted"/>